<accession>A0A0F9FA12</accession>
<dbReference type="AlphaFoldDB" id="A0A0F9FA12"/>
<dbReference type="PIRSF" id="PIRSF003073">
    <property type="entry name" value="DNAC_TnpB_IstB"/>
    <property type="match status" value="1"/>
</dbReference>
<protein>
    <recommendedName>
        <fullName evidence="1">IstB-like ATP-binding domain-containing protein</fullName>
    </recommendedName>
</protein>
<sequence length="245" mass="28668">MENELEHKLKYLRLKGLLNNWDRWLGVARKGNFSHTRLLKYVLEEEYKIKKENSRKMRLKQAKIPEMWVMETFPFRRQPKLSRKKVLAIYDAFDYMSKHQNVIWIGPTGTGKTGLATAFLIQAIEHGYTGRFILFSELVESLYKSVADHSEAKVIKTFASYDALLIDEIGYIEVEPVQVGLFFTLMHKRHKRKTTLLTSNLGFQQWTSFLKNDQLTAALIDRLTENSHVINMKQCVSLRSRLKPT</sequence>
<dbReference type="InterPro" id="IPR028350">
    <property type="entry name" value="DNAC/IstB-like"/>
</dbReference>
<dbReference type="InterPro" id="IPR027417">
    <property type="entry name" value="P-loop_NTPase"/>
</dbReference>
<dbReference type="SUPFAM" id="SSF52540">
    <property type="entry name" value="P-loop containing nucleoside triphosphate hydrolases"/>
    <property type="match status" value="1"/>
</dbReference>
<feature type="domain" description="IstB-like ATP-binding" evidence="1">
    <location>
        <begin position="8"/>
        <end position="239"/>
    </location>
</feature>
<dbReference type="EMBL" id="LAZR01022052">
    <property type="protein sequence ID" value="KKL83199.1"/>
    <property type="molecule type" value="Genomic_DNA"/>
</dbReference>
<gene>
    <name evidence="2" type="ORF">LCGC14_1977150</name>
</gene>
<organism evidence="2">
    <name type="scientific">marine sediment metagenome</name>
    <dbReference type="NCBI Taxonomy" id="412755"/>
    <lineage>
        <taxon>unclassified sequences</taxon>
        <taxon>metagenomes</taxon>
        <taxon>ecological metagenomes</taxon>
    </lineage>
</organism>
<dbReference type="GO" id="GO:0006260">
    <property type="term" value="P:DNA replication"/>
    <property type="evidence" value="ECO:0007669"/>
    <property type="project" value="TreeGrafter"/>
</dbReference>
<dbReference type="GO" id="GO:0005524">
    <property type="term" value="F:ATP binding"/>
    <property type="evidence" value="ECO:0007669"/>
    <property type="project" value="InterPro"/>
</dbReference>
<evidence type="ECO:0000313" key="2">
    <source>
        <dbReference type="EMBL" id="KKL83199.1"/>
    </source>
</evidence>
<name>A0A0F9FA12_9ZZZZ</name>
<comment type="caution">
    <text evidence="2">The sequence shown here is derived from an EMBL/GenBank/DDBJ whole genome shotgun (WGS) entry which is preliminary data.</text>
</comment>
<dbReference type="PANTHER" id="PTHR30050:SF4">
    <property type="entry name" value="ATP-BINDING PROTEIN RV3427C IN INSERTION SEQUENCE-RELATED"/>
    <property type="match status" value="1"/>
</dbReference>
<proteinExistence type="predicted"/>
<dbReference type="CDD" id="cd00009">
    <property type="entry name" value="AAA"/>
    <property type="match status" value="1"/>
</dbReference>
<evidence type="ECO:0000259" key="1">
    <source>
        <dbReference type="Pfam" id="PF01695"/>
    </source>
</evidence>
<dbReference type="PANTHER" id="PTHR30050">
    <property type="entry name" value="CHROMOSOMAL REPLICATION INITIATOR PROTEIN DNAA"/>
    <property type="match status" value="1"/>
</dbReference>
<dbReference type="Gene3D" id="3.40.50.300">
    <property type="entry name" value="P-loop containing nucleotide triphosphate hydrolases"/>
    <property type="match status" value="1"/>
</dbReference>
<dbReference type="Pfam" id="PF01695">
    <property type="entry name" value="IstB_IS21"/>
    <property type="match status" value="1"/>
</dbReference>
<reference evidence="2" key="1">
    <citation type="journal article" date="2015" name="Nature">
        <title>Complex archaea that bridge the gap between prokaryotes and eukaryotes.</title>
        <authorList>
            <person name="Spang A."/>
            <person name="Saw J.H."/>
            <person name="Jorgensen S.L."/>
            <person name="Zaremba-Niedzwiedzka K."/>
            <person name="Martijn J."/>
            <person name="Lind A.E."/>
            <person name="van Eijk R."/>
            <person name="Schleper C."/>
            <person name="Guy L."/>
            <person name="Ettema T.J."/>
        </authorList>
    </citation>
    <scope>NUCLEOTIDE SEQUENCE</scope>
</reference>
<dbReference type="InterPro" id="IPR002611">
    <property type="entry name" value="IstB_ATP-bd"/>
</dbReference>